<accession>A0A2J7Q3U5</accession>
<dbReference type="InParanoid" id="A0A2J7Q3U5"/>
<protein>
    <recommendedName>
        <fullName evidence="5">Transposable element P transposase</fullName>
    </recommendedName>
</protein>
<dbReference type="AlphaFoldDB" id="A0A2J7Q3U5"/>
<dbReference type="Proteomes" id="UP000235965">
    <property type="component" value="Unassembled WGS sequence"/>
</dbReference>
<dbReference type="Pfam" id="PF21787">
    <property type="entry name" value="TNP-like_RNaseH_N"/>
    <property type="match status" value="1"/>
</dbReference>
<dbReference type="EMBL" id="NEVH01018428">
    <property type="protein sequence ID" value="PNF23254.1"/>
    <property type="molecule type" value="Genomic_DNA"/>
</dbReference>
<comment type="caution">
    <text evidence="3">The sequence shown here is derived from an EMBL/GenBank/DDBJ whole genome shotgun (WGS) entry which is preliminary data.</text>
</comment>
<evidence type="ECO:0008006" key="5">
    <source>
        <dbReference type="Google" id="ProtNLM"/>
    </source>
</evidence>
<evidence type="ECO:0000313" key="3">
    <source>
        <dbReference type="EMBL" id="PNF23254.1"/>
    </source>
</evidence>
<dbReference type="InterPro" id="IPR048366">
    <property type="entry name" value="TNP-like_GBD"/>
</dbReference>
<name>A0A2J7Q3U5_9NEOP</name>
<evidence type="ECO:0000313" key="4">
    <source>
        <dbReference type="Proteomes" id="UP000235965"/>
    </source>
</evidence>
<dbReference type="OrthoDB" id="7474070at2759"/>
<dbReference type="Pfam" id="PF21788">
    <property type="entry name" value="TNP-like_GBD"/>
    <property type="match status" value="1"/>
</dbReference>
<reference evidence="3 4" key="1">
    <citation type="submission" date="2017-12" db="EMBL/GenBank/DDBJ databases">
        <title>Hemimetabolous genomes reveal molecular basis of termite eusociality.</title>
        <authorList>
            <person name="Harrison M.C."/>
            <person name="Jongepier E."/>
            <person name="Robertson H.M."/>
            <person name="Arning N."/>
            <person name="Bitard-Feildel T."/>
            <person name="Chao H."/>
            <person name="Childers C.P."/>
            <person name="Dinh H."/>
            <person name="Doddapaneni H."/>
            <person name="Dugan S."/>
            <person name="Gowin J."/>
            <person name="Greiner C."/>
            <person name="Han Y."/>
            <person name="Hu H."/>
            <person name="Hughes D.S.T."/>
            <person name="Huylmans A.-K."/>
            <person name="Kemena C."/>
            <person name="Kremer L.P.M."/>
            <person name="Lee S.L."/>
            <person name="Lopez-Ezquerra A."/>
            <person name="Mallet L."/>
            <person name="Monroy-Kuhn J.M."/>
            <person name="Moser A."/>
            <person name="Murali S.C."/>
            <person name="Muzny D.M."/>
            <person name="Otani S."/>
            <person name="Piulachs M.-D."/>
            <person name="Poelchau M."/>
            <person name="Qu J."/>
            <person name="Schaub F."/>
            <person name="Wada-Katsumata A."/>
            <person name="Worley K.C."/>
            <person name="Xie Q."/>
            <person name="Ylla G."/>
            <person name="Poulsen M."/>
            <person name="Gibbs R.A."/>
            <person name="Schal C."/>
            <person name="Richards S."/>
            <person name="Belles X."/>
            <person name="Korb J."/>
            <person name="Bornberg-Bauer E."/>
        </authorList>
    </citation>
    <scope>NUCLEOTIDE SEQUENCE [LARGE SCALE GENOMIC DNA]</scope>
    <source>
        <tissue evidence="3">Whole body</tissue>
    </source>
</reference>
<sequence>MERLSSSLSVEAARLLAAIIRNSRQRPQGRRWDFEEKVLALSLLKCSPKSYILLRTLPPLPYRQSLQKMSGRDRYCCLMFDEMSIRENVHFSQKFDCIEGFEDCGSQGRTCSIANHALLFMIRGLRRKWKQPAASYFTRGSTKAEMIVQYLKEVLDACQNAGLKVVATMCDMGANNVKTLKLLGASRRKPLFRFHNQEIATVYDPPHLLKCTRNLFLKHDVQLKSEHVGTQLPVIAKWDHILKLYEIDKTRPLCLLYRLTGTHLNPTAQSSMNMRLAAQVMSHTVAASLNALVATGKHYMFLL</sequence>
<dbReference type="InterPro" id="IPR048365">
    <property type="entry name" value="TNP-like_RNaseH_N"/>
</dbReference>
<feature type="domain" description="Transposable element P transposase-like GTP-binding insertion" evidence="2">
    <location>
        <begin position="207"/>
        <end position="294"/>
    </location>
</feature>
<gene>
    <name evidence="3" type="ORF">B7P43_G17460</name>
</gene>
<feature type="domain" description="Transposable element P transposase-like RNase H" evidence="1">
    <location>
        <begin position="66"/>
        <end position="184"/>
    </location>
</feature>
<organism evidence="3 4">
    <name type="scientific">Cryptotermes secundus</name>
    <dbReference type="NCBI Taxonomy" id="105785"/>
    <lineage>
        <taxon>Eukaryota</taxon>
        <taxon>Metazoa</taxon>
        <taxon>Ecdysozoa</taxon>
        <taxon>Arthropoda</taxon>
        <taxon>Hexapoda</taxon>
        <taxon>Insecta</taxon>
        <taxon>Pterygota</taxon>
        <taxon>Neoptera</taxon>
        <taxon>Polyneoptera</taxon>
        <taxon>Dictyoptera</taxon>
        <taxon>Blattodea</taxon>
        <taxon>Blattoidea</taxon>
        <taxon>Termitoidae</taxon>
        <taxon>Kalotermitidae</taxon>
        <taxon>Cryptotermitinae</taxon>
        <taxon>Cryptotermes</taxon>
    </lineage>
</organism>
<evidence type="ECO:0000259" key="2">
    <source>
        <dbReference type="Pfam" id="PF21788"/>
    </source>
</evidence>
<evidence type="ECO:0000259" key="1">
    <source>
        <dbReference type="Pfam" id="PF21787"/>
    </source>
</evidence>
<keyword evidence="4" id="KW-1185">Reference proteome</keyword>
<proteinExistence type="predicted"/>